<accession>A0A292ZHJ5</accession>
<reference evidence="2 3" key="2">
    <citation type="journal article" date="2013" name="Environ. Sci. Technol.">
        <title>The 4-tert-butylphenol-utilizing bacterium Sphingobium fuliginis OMI can degrade bisphenols via phenolic ring hydroxylation and meta-cleavage pathway.</title>
        <authorList>
            <person name="Ogata Y."/>
            <person name="Goda S."/>
            <person name="Toyama T."/>
            <person name="Sei K."/>
            <person name="Ike M."/>
        </authorList>
    </citation>
    <scope>NUCLEOTIDE SEQUENCE [LARGE SCALE GENOMIC DNA]</scope>
    <source>
        <strain evidence="2 3">OMI</strain>
    </source>
</reference>
<evidence type="ECO:0000313" key="2">
    <source>
        <dbReference type="EMBL" id="GAY22313.1"/>
    </source>
</evidence>
<evidence type="ECO:0000256" key="1">
    <source>
        <dbReference type="SAM" id="Phobius"/>
    </source>
</evidence>
<proteinExistence type="predicted"/>
<comment type="caution">
    <text evidence="2">The sequence shown here is derived from an EMBL/GenBank/DDBJ whole genome shotgun (WGS) entry which is preliminary data.</text>
</comment>
<gene>
    <name evidence="2" type="ORF">SFOMI_2869</name>
</gene>
<keyword evidence="1" id="KW-1133">Transmembrane helix</keyword>
<dbReference type="Proteomes" id="UP000221538">
    <property type="component" value="Unassembled WGS sequence"/>
</dbReference>
<reference evidence="2 3" key="1">
    <citation type="journal article" date="2013" name="Biodegradation">
        <title>Occurrence of 4-tert-butylphenol (4-t-BP) biodegradation in an aquatic sample caused by the presence of Spirodela polyrrhiza and isolation of a 4-t-BP-utilizing bacterium.</title>
        <authorList>
            <person name="Ogata Y."/>
            <person name="Toyama T."/>
            <person name="Yu N."/>
            <person name="Wang X."/>
            <person name="Sei K."/>
            <person name="Ike M."/>
        </authorList>
    </citation>
    <scope>NUCLEOTIDE SEQUENCE [LARGE SCALE GENOMIC DNA]</scope>
    <source>
        <strain evidence="2 3">OMI</strain>
    </source>
</reference>
<feature type="transmembrane region" description="Helical" evidence="1">
    <location>
        <begin position="28"/>
        <end position="47"/>
    </location>
</feature>
<dbReference type="EMBL" id="BEWI01000032">
    <property type="protein sequence ID" value="GAY22313.1"/>
    <property type="molecule type" value="Genomic_DNA"/>
</dbReference>
<keyword evidence="1" id="KW-0472">Membrane</keyword>
<protein>
    <submittedName>
        <fullName evidence="2">Putative secreted protein</fullName>
    </submittedName>
</protein>
<evidence type="ECO:0000313" key="3">
    <source>
        <dbReference type="Proteomes" id="UP000221538"/>
    </source>
</evidence>
<dbReference type="AlphaFoldDB" id="A0A292ZHJ5"/>
<name>A0A292ZHJ5_SPHSA</name>
<organism evidence="2 3">
    <name type="scientific">Sphingobium fuliginis (strain ATCC 27551)</name>
    <dbReference type="NCBI Taxonomy" id="336203"/>
    <lineage>
        <taxon>Bacteria</taxon>
        <taxon>Pseudomonadati</taxon>
        <taxon>Pseudomonadota</taxon>
        <taxon>Alphaproteobacteria</taxon>
        <taxon>Sphingomonadales</taxon>
        <taxon>Sphingomonadaceae</taxon>
        <taxon>Sphingobium</taxon>
    </lineage>
</organism>
<sequence length="221" mass="24567">MQAAGVDSGFAKAVEERDVMVTLTPLEVGLALLALVLVVAVAVLAVAHRRRADLRARFGPEYGRTVEMTGSARKAEAELQQREKRVAAFPIRPLSPQQADAFTDAWVRVQAQFVDDPQGAVSRADVLLAEVMEVRGYPVVDFEQRSADLSVDHPEVVQNYRAAHDIALRHARGDADTEDLRRAMIHYRALFDDLVHEPVDHRMAPSVSRLRQDDVRGPDSR</sequence>
<keyword evidence="1" id="KW-0812">Transmembrane</keyword>